<organism evidence="2 3">
    <name type="scientific">Monilinia laxa</name>
    <name type="common">Brown rot fungus</name>
    <name type="synonym">Sclerotinia laxa</name>
    <dbReference type="NCBI Taxonomy" id="61186"/>
    <lineage>
        <taxon>Eukaryota</taxon>
        <taxon>Fungi</taxon>
        <taxon>Dikarya</taxon>
        <taxon>Ascomycota</taxon>
        <taxon>Pezizomycotina</taxon>
        <taxon>Leotiomycetes</taxon>
        <taxon>Helotiales</taxon>
        <taxon>Sclerotiniaceae</taxon>
        <taxon>Monilinia</taxon>
    </lineage>
</organism>
<proteinExistence type="predicted"/>
<protein>
    <submittedName>
        <fullName evidence="2">Uncharacterized protein</fullName>
    </submittedName>
</protein>
<dbReference type="Proteomes" id="UP000326757">
    <property type="component" value="Unassembled WGS sequence"/>
</dbReference>
<comment type="caution">
    <text evidence="2">The sequence shown here is derived from an EMBL/GenBank/DDBJ whole genome shotgun (WGS) entry which is preliminary data.</text>
</comment>
<dbReference type="AlphaFoldDB" id="A0A5N6JVK9"/>
<name>A0A5N6JVK9_MONLA</name>
<gene>
    <name evidence="2" type="ORF">EYC80_008111</name>
</gene>
<accession>A0A5N6JVK9</accession>
<evidence type="ECO:0000313" key="3">
    <source>
        <dbReference type="Proteomes" id="UP000326757"/>
    </source>
</evidence>
<evidence type="ECO:0000313" key="2">
    <source>
        <dbReference type="EMBL" id="KAB8292374.1"/>
    </source>
</evidence>
<evidence type="ECO:0000256" key="1">
    <source>
        <dbReference type="SAM" id="MobiDB-lite"/>
    </source>
</evidence>
<sequence length="86" mass="10070">MHTHIQTHTHTITPGQKTKRRNRLSMNTQSSLLNLLIANHFPTIGNEKYPRRPIMMYKRPRYMLPSGVIHPSMTFAIKPNLENSYL</sequence>
<dbReference type="EMBL" id="VIGI01000013">
    <property type="protein sequence ID" value="KAB8292374.1"/>
    <property type="molecule type" value="Genomic_DNA"/>
</dbReference>
<keyword evidence="3" id="KW-1185">Reference proteome</keyword>
<reference evidence="2 3" key="1">
    <citation type="submission" date="2019-06" db="EMBL/GenBank/DDBJ databases">
        <title>Genome Sequence of the Brown Rot Fungal Pathogen Monilinia laxa.</title>
        <authorList>
            <person name="De Miccolis Angelini R.M."/>
            <person name="Landi L."/>
            <person name="Abate D."/>
            <person name="Pollastro S."/>
            <person name="Romanazzi G."/>
            <person name="Faretra F."/>
        </authorList>
    </citation>
    <scope>NUCLEOTIDE SEQUENCE [LARGE SCALE GENOMIC DNA]</scope>
    <source>
        <strain evidence="2 3">Mlax316</strain>
    </source>
</reference>
<feature type="region of interest" description="Disordered" evidence="1">
    <location>
        <begin position="1"/>
        <end position="22"/>
    </location>
</feature>